<sequence length="234" mass="26781">MKTFLYIDESYGADHYYVSGLLMDEEVRQDVRSRLGGLSERIAEEYGLESPPELHAHAIMQGCEEWTFLQGDVGARIAILRRGLIEVANAKPVIVTEGVDVERLNARYRYPDSPYEVTLRHMLERVNDRCERFGNECAVYADMISRSNDFIEAIDGYTHTGTPGYRSSKLQTIEQPINYLDSKDERAIQAADLVAYITRRVREETGGSKKSVRAAKRLYGILEPVVYHERKWVP</sequence>
<evidence type="ECO:0000313" key="2">
    <source>
        <dbReference type="Proteomes" id="UP000186091"/>
    </source>
</evidence>
<dbReference type="RefSeq" id="WP_003854462.1">
    <property type="nucleotide sequence ID" value="NZ_JAAOYN010000001.1"/>
</dbReference>
<dbReference type="EMBL" id="LOQT01000019">
    <property type="protein sequence ID" value="OKX80996.1"/>
    <property type="molecule type" value="Genomic_DNA"/>
</dbReference>
<reference evidence="1 2" key="1">
    <citation type="submission" date="2015-12" db="EMBL/GenBank/DDBJ databases">
        <title>Genome sequence of Corynebacterium AS 1.542.</title>
        <authorList>
            <person name="Yang J."/>
            <person name="Yang S."/>
        </authorList>
    </citation>
    <scope>NUCLEOTIDE SEQUENCE [LARGE SCALE GENOMIC DNA]</scope>
    <source>
        <strain evidence="1 2">AS 1.542</strain>
    </source>
</reference>
<gene>
    <name evidence="1" type="ORF">AUP69_09075</name>
</gene>
<dbReference type="AlphaFoldDB" id="A0AB36IG15"/>
<evidence type="ECO:0008006" key="3">
    <source>
        <dbReference type="Google" id="ProtNLM"/>
    </source>
</evidence>
<dbReference type="Pfam" id="PF12686">
    <property type="entry name" value="DUF3800"/>
    <property type="match status" value="1"/>
</dbReference>
<comment type="caution">
    <text evidence="1">The sequence shown here is derived from an EMBL/GenBank/DDBJ whole genome shotgun (WGS) entry which is preliminary data.</text>
</comment>
<evidence type="ECO:0000313" key="1">
    <source>
        <dbReference type="EMBL" id="OKX80996.1"/>
    </source>
</evidence>
<name>A0AB36IG15_CORGT</name>
<organism evidence="1 2">
    <name type="scientific">Corynebacterium glutamicum</name>
    <name type="common">Brevibacterium saccharolyticum</name>
    <dbReference type="NCBI Taxonomy" id="1718"/>
    <lineage>
        <taxon>Bacteria</taxon>
        <taxon>Bacillati</taxon>
        <taxon>Actinomycetota</taxon>
        <taxon>Actinomycetes</taxon>
        <taxon>Mycobacteriales</taxon>
        <taxon>Corynebacteriaceae</taxon>
        <taxon>Corynebacterium</taxon>
    </lineage>
</organism>
<accession>A0AB36IG15</accession>
<dbReference type="InterPro" id="IPR024524">
    <property type="entry name" value="DUF3800"/>
</dbReference>
<protein>
    <recommendedName>
        <fullName evidence="3">DUF3800 domain-containing protein</fullName>
    </recommendedName>
</protein>
<proteinExistence type="predicted"/>
<dbReference type="Proteomes" id="UP000186091">
    <property type="component" value="Unassembled WGS sequence"/>
</dbReference>